<organism evidence="1 2">
    <name type="scientific">Sporothrix schenckii 1099-18</name>
    <dbReference type="NCBI Taxonomy" id="1397361"/>
    <lineage>
        <taxon>Eukaryota</taxon>
        <taxon>Fungi</taxon>
        <taxon>Dikarya</taxon>
        <taxon>Ascomycota</taxon>
        <taxon>Pezizomycotina</taxon>
        <taxon>Sordariomycetes</taxon>
        <taxon>Sordariomycetidae</taxon>
        <taxon>Ophiostomatales</taxon>
        <taxon>Ophiostomataceae</taxon>
        <taxon>Sporothrix</taxon>
    </lineage>
</organism>
<dbReference type="GeneID" id="27672055"/>
<comment type="caution">
    <text evidence="1">The sequence shown here is derived from an EMBL/GenBank/DDBJ whole genome shotgun (WGS) entry which is preliminary data.</text>
</comment>
<gene>
    <name evidence="1" type="ORF">SPSK_10304</name>
</gene>
<evidence type="ECO:0000313" key="2">
    <source>
        <dbReference type="Proteomes" id="UP000033710"/>
    </source>
</evidence>
<dbReference type="VEuPathDB" id="FungiDB:SPSK_10304"/>
<sequence length="84" mass="9008">MSTGGGCEEIRGDVVVQLRLSTGNREAEDADEAYRMDYREQRIRVGAIGVYGGAMGVQSGCNLGKCGDADCLVLEWVEGVADDY</sequence>
<dbReference type="KEGG" id="ssck:SPSK_10304"/>
<dbReference type="EMBL" id="AXCR01000008">
    <property type="protein sequence ID" value="KJR84020.1"/>
    <property type="molecule type" value="Genomic_DNA"/>
</dbReference>
<dbReference type="RefSeq" id="XP_016586696.1">
    <property type="nucleotide sequence ID" value="XM_016736778.1"/>
</dbReference>
<dbReference type="Proteomes" id="UP000033710">
    <property type="component" value="Unassembled WGS sequence"/>
</dbReference>
<protein>
    <submittedName>
        <fullName evidence="1">Uncharacterized protein</fullName>
    </submittedName>
</protein>
<reference evidence="1 2" key="1">
    <citation type="journal article" date="2014" name="BMC Genomics">
        <title>Comparative genomics of the major fungal agents of human and animal Sporotrichosis: Sporothrix schenckii and Sporothrix brasiliensis.</title>
        <authorList>
            <person name="Teixeira M.M."/>
            <person name="de Almeida L.G."/>
            <person name="Kubitschek-Barreira P."/>
            <person name="Alves F.L."/>
            <person name="Kioshima E.S."/>
            <person name="Abadio A.K."/>
            <person name="Fernandes L."/>
            <person name="Derengowski L.S."/>
            <person name="Ferreira K.S."/>
            <person name="Souza R.C."/>
            <person name="Ruiz J.C."/>
            <person name="de Andrade N.C."/>
            <person name="Paes H.C."/>
            <person name="Nicola A.M."/>
            <person name="Albuquerque P."/>
            <person name="Gerber A.L."/>
            <person name="Martins V.P."/>
            <person name="Peconick L.D."/>
            <person name="Neto A.V."/>
            <person name="Chaucanez C.B."/>
            <person name="Silva P.A."/>
            <person name="Cunha O.L."/>
            <person name="de Oliveira F.F."/>
            <person name="dos Santos T.C."/>
            <person name="Barros A.L."/>
            <person name="Soares M.A."/>
            <person name="de Oliveira L.M."/>
            <person name="Marini M.M."/>
            <person name="Villalobos-Duno H."/>
            <person name="Cunha M.M."/>
            <person name="de Hoog S."/>
            <person name="da Silveira J.F."/>
            <person name="Henrissat B."/>
            <person name="Nino-Vega G.A."/>
            <person name="Cisalpino P.S."/>
            <person name="Mora-Montes H.M."/>
            <person name="Almeida S.R."/>
            <person name="Stajich J.E."/>
            <person name="Lopes-Bezerra L.M."/>
            <person name="Vasconcelos A.T."/>
            <person name="Felipe M.S."/>
        </authorList>
    </citation>
    <scope>NUCLEOTIDE SEQUENCE [LARGE SCALE GENOMIC DNA]</scope>
    <source>
        <strain evidence="1 2">1099-18</strain>
    </source>
</reference>
<proteinExistence type="predicted"/>
<name>A0A0F2M5G0_SPOSC</name>
<reference evidence="1 2" key="2">
    <citation type="journal article" date="2015" name="Eukaryot. Cell">
        <title>Asexual propagation of a virulent clone complex in a human and feline outbreak of sporotrichosis.</title>
        <authorList>
            <person name="Teixeira Mde M."/>
            <person name="Rodrigues A.M."/>
            <person name="Tsui C.K."/>
            <person name="de Almeida L.G."/>
            <person name="Van Diepeningen A.D."/>
            <person name="van den Ende B.G."/>
            <person name="Fernandes G.F."/>
            <person name="Kano R."/>
            <person name="Hamelin R.C."/>
            <person name="Lopes-Bezerra L.M."/>
            <person name="Vasconcelos A.T."/>
            <person name="de Hoog S."/>
            <person name="de Camargo Z.P."/>
            <person name="Felipe M.S."/>
        </authorList>
    </citation>
    <scope>NUCLEOTIDE SEQUENCE [LARGE SCALE GENOMIC DNA]</scope>
    <source>
        <strain evidence="1 2">1099-18</strain>
    </source>
</reference>
<evidence type="ECO:0000313" key="1">
    <source>
        <dbReference type="EMBL" id="KJR84020.1"/>
    </source>
</evidence>
<dbReference type="AlphaFoldDB" id="A0A0F2M5G0"/>
<accession>A0A0F2M5G0</accession>